<dbReference type="SFLD" id="SFLDG01150">
    <property type="entry name" value="Main.1:_Beta-like"/>
    <property type="match status" value="1"/>
</dbReference>
<dbReference type="STRING" id="195105.CN97_05225"/>
<dbReference type="InterPro" id="IPR036282">
    <property type="entry name" value="Glutathione-S-Trfase_C_sf"/>
</dbReference>
<organism evidence="1 2">
    <name type="scientific">Haematobacter massiliensis</name>
    <dbReference type="NCBI Taxonomy" id="195105"/>
    <lineage>
        <taxon>Bacteria</taxon>
        <taxon>Pseudomonadati</taxon>
        <taxon>Pseudomonadota</taxon>
        <taxon>Alphaproteobacteria</taxon>
        <taxon>Rhodobacterales</taxon>
        <taxon>Paracoccaceae</taxon>
        <taxon>Haematobacter</taxon>
    </lineage>
</organism>
<proteinExistence type="predicted"/>
<dbReference type="Pfam" id="PF13410">
    <property type="entry name" value="GST_C_2"/>
    <property type="match status" value="1"/>
</dbReference>
<dbReference type="InterPro" id="IPR040079">
    <property type="entry name" value="Glutathione_S-Trfase"/>
</dbReference>
<dbReference type="GO" id="GO:0016740">
    <property type="term" value="F:transferase activity"/>
    <property type="evidence" value="ECO:0007669"/>
    <property type="project" value="UniProtKB-KW"/>
</dbReference>
<dbReference type="SUPFAM" id="SSF47616">
    <property type="entry name" value="GST C-terminal domain-like"/>
    <property type="match status" value="1"/>
</dbReference>
<dbReference type="InterPro" id="IPR004045">
    <property type="entry name" value="Glutathione_S-Trfase_N"/>
</dbReference>
<dbReference type="Proteomes" id="UP000028826">
    <property type="component" value="Unassembled WGS sequence"/>
</dbReference>
<dbReference type="OrthoDB" id="7583243at2"/>
<dbReference type="Pfam" id="PF13409">
    <property type="entry name" value="GST_N_2"/>
    <property type="match status" value="1"/>
</dbReference>
<keyword evidence="2" id="KW-1185">Reference proteome</keyword>
<dbReference type="SFLD" id="SFLDG00358">
    <property type="entry name" value="Main_(cytGST)"/>
    <property type="match status" value="1"/>
</dbReference>
<dbReference type="InterPro" id="IPR010987">
    <property type="entry name" value="Glutathione-S-Trfase_C-like"/>
</dbReference>
<protein>
    <submittedName>
        <fullName evidence="1">Glutathione S-transferase</fullName>
    </submittedName>
</protein>
<evidence type="ECO:0000313" key="1">
    <source>
        <dbReference type="EMBL" id="KFI31829.1"/>
    </source>
</evidence>
<dbReference type="PROSITE" id="PS50405">
    <property type="entry name" value="GST_CTER"/>
    <property type="match status" value="1"/>
</dbReference>
<dbReference type="PROSITE" id="PS50404">
    <property type="entry name" value="GST_NTER"/>
    <property type="match status" value="1"/>
</dbReference>
<dbReference type="SFLD" id="SFLDS00019">
    <property type="entry name" value="Glutathione_Transferase_(cytos"/>
    <property type="match status" value="1"/>
</dbReference>
<dbReference type="PANTHER" id="PTHR44051">
    <property type="entry name" value="GLUTATHIONE S-TRANSFERASE-RELATED"/>
    <property type="match status" value="1"/>
</dbReference>
<keyword evidence="1" id="KW-0808">Transferase</keyword>
<evidence type="ECO:0000313" key="2">
    <source>
        <dbReference type="Proteomes" id="UP000028826"/>
    </source>
</evidence>
<dbReference type="CDD" id="cd03057">
    <property type="entry name" value="GST_N_Beta"/>
    <property type="match status" value="1"/>
</dbReference>
<gene>
    <name evidence="1" type="ORF">CN97_05225</name>
</gene>
<dbReference type="Gene3D" id="1.20.1050.10">
    <property type="match status" value="1"/>
</dbReference>
<reference evidence="1 2" key="1">
    <citation type="submission" date="2014-03" db="EMBL/GenBank/DDBJ databases">
        <title>Genome of Haematobacter massiliensis CCUG 47968.</title>
        <authorList>
            <person name="Wang D."/>
            <person name="Wang G."/>
        </authorList>
    </citation>
    <scope>NUCLEOTIDE SEQUENCE [LARGE SCALE GENOMIC DNA]</scope>
    <source>
        <strain evidence="1 2">CCUG 47968</strain>
    </source>
</reference>
<dbReference type="PANTHER" id="PTHR44051:SF8">
    <property type="entry name" value="GLUTATHIONE S-TRANSFERASE GSTA"/>
    <property type="match status" value="1"/>
</dbReference>
<comment type="caution">
    <text evidence="1">The sequence shown here is derived from an EMBL/GenBank/DDBJ whole genome shotgun (WGS) entry which is preliminary data.</text>
</comment>
<name>A0A086YC29_9RHOB</name>
<dbReference type="RefSeq" id="WP_035705828.1">
    <property type="nucleotide sequence ID" value="NZ_CAMIFG010000049.1"/>
</dbReference>
<dbReference type="CDD" id="cd03188">
    <property type="entry name" value="GST_C_Beta"/>
    <property type="match status" value="1"/>
</dbReference>
<dbReference type="eggNOG" id="COG0625">
    <property type="taxonomic scope" value="Bacteria"/>
</dbReference>
<accession>A0A086YC29</accession>
<dbReference type="AlphaFoldDB" id="A0A086YC29"/>
<dbReference type="EMBL" id="JGYG01000001">
    <property type="protein sequence ID" value="KFI31829.1"/>
    <property type="molecule type" value="Genomic_DNA"/>
</dbReference>
<dbReference type="SUPFAM" id="SSF52833">
    <property type="entry name" value="Thioredoxin-like"/>
    <property type="match status" value="1"/>
</dbReference>
<dbReference type="Gene3D" id="3.40.30.10">
    <property type="entry name" value="Glutaredoxin"/>
    <property type="match status" value="1"/>
</dbReference>
<dbReference type="InterPro" id="IPR036249">
    <property type="entry name" value="Thioredoxin-like_sf"/>
</dbReference>
<sequence length="208" mass="22625">MKLYYATGTCSLSPHIVACEASVPLDLEHVDIRKSPHVTGNGDDYTTVNPSGYVPVLVLDDGSVLTEGVAIVQYLANLRPGSGLAPAARTSERGALQSWLNFIATELHKMFSPWLFHPEYGVQAQEVARARIAQRLAHVERHLAAAGPFLLGETFTAADAYLFTIVGWSDFAKVDLSAFPHLRNFQARVGERPAVREAIHAEGMKVAS</sequence>
<dbReference type="NCBIfam" id="NF007831">
    <property type="entry name" value="PRK10542.1"/>
    <property type="match status" value="1"/>
</dbReference>